<proteinExistence type="predicted"/>
<gene>
    <name evidence="1" type="ORF">RQM59_04645</name>
</gene>
<reference evidence="1 2" key="1">
    <citation type="submission" date="2023-09" db="EMBL/GenBank/DDBJ databases">
        <title>Novel taxa isolated from Blanes Bay.</title>
        <authorList>
            <person name="Rey-Velasco X."/>
            <person name="Lucena T."/>
        </authorList>
    </citation>
    <scope>NUCLEOTIDE SEQUENCE [LARGE SCALE GENOMIC DNA]</scope>
    <source>
        <strain evidence="1 2">S356</strain>
    </source>
</reference>
<protein>
    <submittedName>
        <fullName evidence="1">Uncharacterized protein</fullName>
    </submittedName>
</protein>
<dbReference type="EMBL" id="JAVTTO010000002">
    <property type="protein sequence ID" value="MDT7831655.1"/>
    <property type="molecule type" value="Genomic_DNA"/>
</dbReference>
<comment type="caution">
    <text evidence="1">The sequence shown here is derived from an EMBL/GenBank/DDBJ whole genome shotgun (WGS) entry which is preliminary data.</text>
</comment>
<dbReference type="Proteomes" id="UP001257277">
    <property type="component" value="Unassembled WGS sequence"/>
</dbReference>
<evidence type="ECO:0000313" key="2">
    <source>
        <dbReference type="Proteomes" id="UP001257277"/>
    </source>
</evidence>
<keyword evidence="2" id="KW-1185">Reference proteome</keyword>
<name>A0ABU3LD67_9FLAO</name>
<dbReference type="PROSITE" id="PS51257">
    <property type="entry name" value="PROKAR_LIPOPROTEIN"/>
    <property type="match status" value="1"/>
</dbReference>
<evidence type="ECO:0000313" key="1">
    <source>
        <dbReference type="EMBL" id="MDT7831655.1"/>
    </source>
</evidence>
<organism evidence="1 2">
    <name type="scientific">Asprobacillus argus</name>
    <dbReference type="NCBI Taxonomy" id="3076534"/>
    <lineage>
        <taxon>Bacteria</taxon>
        <taxon>Pseudomonadati</taxon>
        <taxon>Bacteroidota</taxon>
        <taxon>Flavobacteriia</taxon>
        <taxon>Flavobacteriales</taxon>
        <taxon>Flavobacteriaceae</taxon>
        <taxon>Asprobacillus</taxon>
    </lineage>
</organism>
<dbReference type="RefSeq" id="WP_349240914.1">
    <property type="nucleotide sequence ID" value="NZ_JAVTTO010000002.1"/>
</dbReference>
<accession>A0ABU3LD67</accession>
<sequence length="173" mass="19029">MIKKGIFVLMLTVFAISCSKDDAVPHNPTLTIQVDGQNKGMFNLSQLKANLTAQSISIFDPVHGKQKNYRAFPLADALFYLFETNFLPTNGTVQFSALDGFMASASVNRATEVGGFLAFEDLDVAGEANWEGVAPENNNDPAPFYIVWSGQNQNPTTDGYPWPYQLETINLVN</sequence>